<organism evidence="1 2">
    <name type="scientific">Bullifex porci</name>
    <dbReference type="NCBI Taxonomy" id="2606638"/>
    <lineage>
        <taxon>Bacteria</taxon>
        <taxon>Pseudomonadati</taxon>
        <taxon>Spirochaetota</taxon>
        <taxon>Spirochaetia</taxon>
        <taxon>Spirochaetales</taxon>
        <taxon>Spirochaetaceae</taxon>
        <taxon>Bullifex</taxon>
    </lineage>
</organism>
<protein>
    <submittedName>
        <fullName evidence="1">Uncharacterized protein</fullName>
    </submittedName>
</protein>
<keyword evidence="2" id="KW-1185">Reference proteome</keyword>
<reference evidence="1 2" key="1">
    <citation type="submission" date="2019-08" db="EMBL/GenBank/DDBJ databases">
        <title>In-depth cultivation of the pig gut microbiome towards novel bacterial diversity and tailored functional studies.</title>
        <authorList>
            <person name="Wylensek D."/>
            <person name="Hitch T.C.A."/>
            <person name="Clavel T."/>
        </authorList>
    </citation>
    <scope>NUCLEOTIDE SEQUENCE [LARGE SCALE GENOMIC DNA]</scope>
    <source>
        <strain evidence="1 2">NM-380-WT-3C1</strain>
    </source>
</reference>
<comment type="caution">
    <text evidence="1">The sequence shown here is derived from an EMBL/GenBank/DDBJ whole genome shotgun (WGS) entry which is preliminary data.</text>
</comment>
<proteinExistence type="predicted"/>
<gene>
    <name evidence="1" type="ORF">FYJ80_08150</name>
</gene>
<name>A0A7X2PE93_9SPIO</name>
<dbReference type="EMBL" id="VUNN01000016">
    <property type="protein sequence ID" value="MSU06745.1"/>
    <property type="molecule type" value="Genomic_DNA"/>
</dbReference>
<accession>A0A7X2PE93</accession>
<dbReference type="Proteomes" id="UP000460549">
    <property type="component" value="Unassembled WGS sequence"/>
</dbReference>
<evidence type="ECO:0000313" key="2">
    <source>
        <dbReference type="Proteomes" id="UP000460549"/>
    </source>
</evidence>
<dbReference type="RefSeq" id="WP_154425846.1">
    <property type="nucleotide sequence ID" value="NZ_VUNN01000016.1"/>
</dbReference>
<evidence type="ECO:0000313" key="1">
    <source>
        <dbReference type="EMBL" id="MSU06745.1"/>
    </source>
</evidence>
<sequence length="109" mass="13248">MSSIELKNIHNRMHEELTLDYKDPNNVRFLKFDEIDHKEVMKDFIKFGGIYDKEIRKQLFNALRYHYYVEPFLAKLKELNLYDDFIAHSSDYYNSVFSGWLEENEVELT</sequence>
<dbReference type="AlphaFoldDB" id="A0A7X2PE93"/>